<evidence type="ECO:0000313" key="3">
    <source>
        <dbReference type="Proteomes" id="UP000533269"/>
    </source>
</evidence>
<feature type="transmembrane region" description="Helical" evidence="1">
    <location>
        <begin position="49"/>
        <end position="69"/>
    </location>
</feature>
<dbReference type="AlphaFoldDB" id="A0A7W4TN32"/>
<reference evidence="2 3" key="2">
    <citation type="submission" date="2020-08" db="EMBL/GenBank/DDBJ databases">
        <authorList>
            <person name="Partida-Martinez L."/>
            <person name="Huntemann M."/>
            <person name="Clum A."/>
            <person name="Wang J."/>
            <person name="Palaniappan K."/>
            <person name="Ritter S."/>
            <person name="Chen I.-M."/>
            <person name="Stamatis D."/>
            <person name="Reddy T."/>
            <person name="O'Malley R."/>
            <person name="Daum C."/>
            <person name="Shapiro N."/>
            <person name="Ivanova N."/>
            <person name="Kyrpides N."/>
            <person name="Woyke T."/>
        </authorList>
    </citation>
    <scope>NUCLEOTIDE SEQUENCE [LARGE SCALE GENOMIC DNA]</scope>
    <source>
        <strain evidence="2 3">AS2.23</strain>
    </source>
</reference>
<keyword evidence="1" id="KW-0812">Transmembrane</keyword>
<keyword evidence="1" id="KW-1133">Transmembrane helix</keyword>
<organism evidence="2 3">
    <name type="scientific">Kineococcus radiotolerans</name>
    <dbReference type="NCBI Taxonomy" id="131568"/>
    <lineage>
        <taxon>Bacteria</taxon>
        <taxon>Bacillati</taxon>
        <taxon>Actinomycetota</taxon>
        <taxon>Actinomycetes</taxon>
        <taxon>Kineosporiales</taxon>
        <taxon>Kineosporiaceae</taxon>
        <taxon>Kineococcus</taxon>
    </lineage>
</organism>
<proteinExistence type="predicted"/>
<accession>A0A7W4TN32</accession>
<protein>
    <recommendedName>
        <fullName evidence="4">PknH-like extracellular domain-containing protein</fullName>
    </recommendedName>
</protein>
<reference evidence="2 3" key="1">
    <citation type="submission" date="2020-08" db="EMBL/GenBank/DDBJ databases">
        <title>The Agave Microbiome: Exploring the role of microbial communities in plant adaptations to desert environments.</title>
        <authorList>
            <person name="Partida-Martinez L.P."/>
        </authorList>
    </citation>
    <scope>NUCLEOTIDE SEQUENCE [LARGE SCALE GENOMIC DNA]</scope>
    <source>
        <strain evidence="2 3">AS2.23</strain>
    </source>
</reference>
<dbReference type="EMBL" id="JACHVY010000001">
    <property type="protein sequence ID" value="MBB2901301.1"/>
    <property type="molecule type" value="Genomic_DNA"/>
</dbReference>
<sequence>MPGSTGTGGDDPLVRALRRHDPADHPLGTEELLAGARRQAGRLRTRRRAALAAFALAVVAVPTGVGVLGDGFGPDRTVVADPAPTERPQGQPVAAGDMLDDETVTAVLPGATRDPGEDTVEGFGADVSAGLCVDEAFAAAPLLGGRRATWALPGDDARQVVSQTVRRFDGDGAAAYVAVAREQIAACEAGTAPEVETGGWTAVGRGETGAGIVSAFALVQQDVDGGGSLWRVRAVLEEDGIVVDTTADLVRDSPADLSSTAAGLAEAGLAKLAGTP</sequence>
<evidence type="ECO:0000313" key="2">
    <source>
        <dbReference type="EMBL" id="MBB2901301.1"/>
    </source>
</evidence>
<evidence type="ECO:0000256" key="1">
    <source>
        <dbReference type="SAM" id="Phobius"/>
    </source>
</evidence>
<name>A0A7W4TN32_KINRA</name>
<dbReference type="RefSeq" id="WP_183391265.1">
    <property type="nucleotide sequence ID" value="NZ_JACHVY010000001.1"/>
</dbReference>
<keyword evidence="1" id="KW-0472">Membrane</keyword>
<gene>
    <name evidence="2" type="ORF">FHR75_002089</name>
</gene>
<dbReference type="Proteomes" id="UP000533269">
    <property type="component" value="Unassembled WGS sequence"/>
</dbReference>
<evidence type="ECO:0008006" key="4">
    <source>
        <dbReference type="Google" id="ProtNLM"/>
    </source>
</evidence>
<comment type="caution">
    <text evidence="2">The sequence shown here is derived from an EMBL/GenBank/DDBJ whole genome shotgun (WGS) entry which is preliminary data.</text>
</comment>